<organism evidence="1 2">
    <name type="scientific">Schaedlerella arabinosiphila</name>
    <dbReference type="NCBI Taxonomy" id="2044587"/>
    <lineage>
        <taxon>Bacteria</taxon>
        <taxon>Bacillati</taxon>
        <taxon>Bacillota</taxon>
        <taxon>Clostridia</taxon>
        <taxon>Lachnospirales</taxon>
        <taxon>Lachnospiraceae</taxon>
        <taxon>Schaedlerella</taxon>
    </lineage>
</organism>
<protein>
    <submittedName>
        <fullName evidence="1">Uncharacterized protein</fullName>
    </submittedName>
</protein>
<reference evidence="1" key="1">
    <citation type="submission" date="2018-10" db="EMBL/GenBank/DDBJ databases">
        <title>Schaedlerella arabinophila gen. nov. sp. nov., isolated from the mouse intestinal tract and comparative analysis with the genome of the closely related altered Schaedler flora strain ASF502.</title>
        <authorList>
            <person name="Miyake S."/>
            <person name="Soh M."/>
            <person name="Seedorf H."/>
        </authorList>
    </citation>
    <scope>NUCLEOTIDE SEQUENCE [LARGE SCALE GENOMIC DNA]</scope>
    <source>
        <strain evidence="1">DSM 106076</strain>
    </source>
</reference>
<dbReference type="EMBL" id="RHJS01000002">
    <property type="protein sequence ID" value="RRK30600.1"/>
    <property type="molecule type" value="Genomic_DNA"/>
</dbReference>
<evidence type="ECO:0000313" key="1">
    <source>
        <dbReference type="EMBL" id="RRK30600.1"/>
    </source>
</evidence>
<comment type="caution">
    <text evidence="1">The sequence shown here is derived from an EMBL/GenBank/DDBJ whole genome shotgun (WGS) entry which is preliminary data.</text>
</comment>
<sequence>MKGRFSLEIESRKVIYRLNLERKVTVIKGKSGTGKTSMIRVLSDYAELGKDSGVHVSKSSDYQIKIFENRTDWHQELEHAHNSIIFVDEDVRYLYEKKFQSLFQTADCYIVIISRSGMFQQLPYAVSSVYELRTQKNGKISVVQMYRIYQEKIEESKTSYAITEDNPFILHTAPAESSAPAQ</sequence>
<gene>
    <name evidence="1" type="ORF">EBB54_03815</name>
</gene>
<accession>A0A3R8KVF5</accession>
<dbReference type="AlphaFoldDB" id="A0A3R8KVF5"/>
<proteinExistence type="predicted"/>
<dbReference type="SUPFAM" id="SSF52540">
    <property type="entry name" value="P-loop containing nucleoside triphosphate hydrolases"/>
    <property type="match status" value="1"/>
</dbReference>
<keyword evidence="2" id="KW-1185">Reference proteome</keyword>
<dbReference type="InterPro" id="IPR027417">
    <property type="entry name" value="P-loop_NTPase"/>
</dbReference>
<name>A0A3R8KVF5_9FIRM</name>
<evidence type="ECO:0000313" key="2">
    <source>
        <dbReference type="Proteomes" id="UP000274920"/>
    </source>
</evidence>
<dbReference type="Gene3D" id="3.40.50.300">
    <property type="entry name" value="P-loop containing nucleotide triphosphate hydrolases"/>
    <property type="match status" value="1"/>
</dbReference>
<dbReference type="Proteomes" id="UP000274920">
    <property type="component" value="Unassembled WGS sequence"/>
</dbReference>
<dbReference type="RefSeq" id="WP_125126409.1">
    <property type="nucleotide sequence ID" value="NZ_RHJS01000002.1"/>
</dbReference>